<protein>
    <submittedName>
        <fullName evidence="2">Uncharacterized protein</fullName>
    </submittedName>
</protein>
<sequence>MGLDHICEGFDIKFMASRNANAPNVVLNDMSLETALWQNGVLVSQITNELVEDEVRPTLAGSTGSQRRVAVATSIRGTNSLKSCVLTSPGSTKEVQILQTLCIKAQPICFIVYDVEQGLTPAAALVGLKRCGPLDLSSLLTSRDWRLHTATSSSPPVPGDAYPWFADPGAVECASAPDGDVHARPSCPHVNDGDLGRRKNENGSSVTRQPNPASAPSPVTSEPLRSGADEDLPTSEWNEDTQARPARIHISDAGLRRRVSWATWQSHPDFPPSPAQLGSSLPKAHYPLVSAGAPFDRDRLLEFDVETEEYEQLLGPRSPLLNFTDTINQQFVQGLEEGSSRRTTVVGSWESREPDPPVLPSPAEPCRIPLPPSP</sequence>
<reference evidence="2 3" key="1">
    <citation type="journal article" date="2012" name="Science">
        <title>The Paleozoic origin of enzymatic lignin decomposition reconstructed from 31 fungal genomes.</title>
        <authorList>
            <person name="Floudas D."/>
            <person name="Binder M."/>
            <person name="Riley R."/>
            <person name="Barry K."/>
            <person name="Blanchette R.A."/>
            <person name="Henrissat B."/>
            <person name="Martinez A.T."/>
            <person name="Otillar R."/>
            <person name="Spatafora J.W."/>
            <person name="Yadav J.S."/>
            <person name="Aerts A."/>
            <person name="Benoit I."/>
            <person name="Boyd A."/>
            <person name="Carlson A."/>
            <person name="Copeland A."/>
            <person name="Coutinho P.M."/>
            <person name="de Vries R.P."/>
            <person name="Ferreira P."/>
            <person name="Findley K."/>
            <person name="Foster B."/>
            <person name="Gaskell J."/>
            <person name="Glotzer D."/>
            <person name="Gorecki P."/>
            <person name="Heitman J."/>
            <person name="Hesse C."/>
            <person name="Hori C."/>
            <person name="Igarashi K."/>
            <person name="Jurgens J.A."/>
            <person name="Kallen N."/>
            <person name="Kersten P."/>
            <person name="Kohler A."/>
            <person name="Kuees U."/>
            <person name="Kumar T.K.A."/>
            <person name="Kuo A."/>
            <person name="LaButti K."/>
            <person name="Larrondo L.F."/>
            <person name="Lindquist E."/>
            <person name="Ling A."/>
            <person name="Lombard V."/>
            <person name="Lucas S."/>
            <person name="Lundell T."/>
            <person name="Martin R."/>
            <person name="McLaughlin D.J."/>
            <person name="Morgenstern I."/>
            <person name="Morin E."/>
            <person name="Murat C."/>
            <person name="Nagy L.G."/>
            <person name="Nolan M."/>
            <person name="Ohm R.A."/>
            <person name="Patyshakuliyeva A."/>
            <person name="Rokas A."/>
            <person name="Ruiz-Duenas F.J."/>
            <person name="Sabat G."/>
            <person name="Salamov A."/>
            <person name="Samejima M."/>
            <person name="Schmutz J."/>
            <person name="Slot J.C."/>
            <person name="St John F."/>
            <person name="Stenlid J."/>
            <person name="Sun H."/>
            <person name="Sun S."/>
            <person name="Syed K."/>
            <person name="Tsang A."/>
            <person name="Wiebenga A."/>
            <person name="Young D."/>
            <person name="Pisabarro A."/>
            <person name="Eastwood D.C."/>
            <person name="Martin F."/>
            <person name="Cullen D."/>
            <person name="Grigoriev I.V."/>
            <person name="Hibbett D.S."/>
        </authorList>
    </citation>
    <scope>NUCLEOTIDE SEQUENCE [LARGE SCALE GENOMIC DNA]</scope>
    <source>
        <strain evidence="2 3">ATCC 11539</strain>
    </source>
</reference>
<dbReference type="RefSeq" id="XP_007866745.1">
    <property type="nucleotide sequence ID" value="XM_007868554.1"/>
</dbReference>
<evidence type="ECO:0000313" key="2">
    <source>
        <dbReference type="EMBL" id="EPQ54436.1"/>
    </source>
</evidence>
<proteinExistence type="predicted"/>
<dbReference type="Proteomes" id="UP000030669">
    <property type="component" value="Unassembled WGS sequence"/>
</dbReference>
<feature type="compositionally biased region" description="Acidic residues" evidence="1">
    <location>
        <begin position="229"/>
        <end position="239"/>
    </location>
</feature>
<organism evidence="2 3">
    <name type="scientific">Gloeophyllum trabeum (strain ATCC 11539 / FP-39264 / Madison 617)</name>
    <name type="common">Brown rot fungus</name>
    <dbReference type="NCBI Taxonomy" id="670483"/>
    <lineage>
        <taxon>Eukaryota</taxon>
        <taxon>Fungi</taxon>
        <taxon>Dikarya</taxon>
        <taxon>Basidiomycota</taxon>
        <taxon>Agaricomycotina</taxon>
        <taxon>Agaricomycetes</taxon>
        <taxon>Gloeophyllales</taxon>
        <taxon>Gloeophyllaceae</taxon>
        <taxon>Gloeophyllum</taxon>
    </lineage>
</organism>
<feature type="compositionally biased region" description="Basic and acidic residues" evidence="1">
    <location>
        <begin position="191"/>
        <end position="201"/>
    </location>
</feature>
<dbReference type="GeneID" id="19304140"/>
<dbReference type="EMBL" id="KB469303">
    <property type="protein sequence ID" value="EPQ54436.1"/>
    <property type="molecule type" value="Genomic_DNA"/>
</dbReference>
<feature type="compositionally biased region" description="Pro residues" evidence="1">
    <location>
        <begin position="356"/>
        <end position="374"/>
    </location>
</feature>
<feature type="region of interest" description="Disordered" evidence="1">
    <location>
        <begin position="334"/>
        <end position="374"/>
    </location>
</feature>
<feature type="compositionally biased region" description="Polar residues" evidence="1">
    <location>
        <begin position="202"/>
        <end position="220"/>
    </location>
</feature>
<accession>S7Q347</accession>
<evidence type="ECO:0000256" key="1">
    <source>
        <dbReference type="SAM" id="MobiDB-lite"/>
    </source>
</evidence>
<keyword evidence="3" id="KW-1185">Reference proteome</keyword>
<dbReference type="HOGENOM" id="CLU_739783_0_0_1"/>
<gene>
    <name evidence="2" type="ORF">GLOTRDRAFT_139025</name>
</gene>
<dbReference type="AlphaFoldDB" id="S7Q347"/>
<name>S7Q347_GLOTA</name>
<feature type="region of interest" description="Disordered" evidence="1">
    <location>
        <begin position="176"/>
        <end position="250"/>
    </location>
</feature>
<dbReference type="KEGG" id="gtr:GLOTRDRAFT_139025"/>
<evidence type="ECO:0000313" key="3">
    <source>
        <dbReference type="Proteomes" id="UP000030669"/>
    </source>
</evidence>